<proteinExistence type="inferred from homology"/>
<evidence type="ECO:0000256" key="1">
    <source>
        <dbReference type="ARBA" id="ARBA00004141"/>
    </source>
</evidence>
<evidence type="ECO:0000313" key="7">
    <source>
        <dbReference type="EMBL" id="NDU96364.1"/>
    </source>
</evidence>
<keyword evidence="3 6" id="KW-0812">Transmembrane</keyword>
<dbReference type="GO" id="GO:0016787">
    <property type="term" value="F:hydrolase activity"/>
    <property type="evidence" value="ECO:0007669"/>
    <property type="project" value="TreeGrafter"/>
</dbReference>
<dbReference type="Pfam" id="PF07947">
    <property type="entry name" value="YhhN"/>
    <property type="match status" value="1"/>
</dbReference>
<feature type="transmembrane region" description="Helical" evidence="6">
    <location>
        <begin position="40"/>
        <end position="59"/>
    </location>
</feature>
<evidence type="ECO:0000313" key="8">
    <source>
        <dbReference type="Proteomes" id="UP000474175"/>
    </source>
</evidence>
<evidence type="ECO:0000256" key="2">
    <source>
        <dbReference type="ARBA" id="ARBA00007375"/>
    </source>
</evidence>
<comment type="similarity">
    <text evidence="2">Belongs to the TMEM86 family.</text>
</comment>
<dbReference type="Proteomes" id="UP000474175">
    <property type="component" value="Unassembled WGS sequence"/>
</dbReference>
<organism evidence="7 8">
    <name type="scientific">Spirosoma terrae</name>
    <dbReference type="NCBI Taxonomy" id="1968276"/>
    <lineage>
        <taxon>Bacteria</taxon>
        <taxon>Pseudomonadati</taxon>
        <taxon>Bacteroidota</taxon>
        <taxon>Cytophagia</taxon>
        <taxon>Cytophagales</taxon>
        <taxon>Cytophagaceae</taxon>
        <taxon>Spirosoma</taxon>
    </lineage>
</organism>
<dbReference type="GO" id="GO:0016020">
    <property type="term" value="C:membrane"/>
    <property type="evidence" value="ECO:0007669"/>
    <property type="project" value="UniProtKB-SubCell"/>
</dbReference>
<dbReference type="PANTHER" id="PTHR31885">
    <property type="entry name" value="GH04784P"/>
    <property type="match status" value="1"/>
</dbReference>
<comment type="caution">
    <text evidence="7">The sequence shown here is derived from an EMBL/GenBank/DDBJ whole genome shotgun (WGS) entry which is preliminary data.</text>
</comment>
<evidence type="ECO:0000256" key="6">
    <source>
        <dbReference type="SAM" id="Phobius"/>
    </source>
</evidence>
<name>A0A6L9L749_9BACT</name>
<protein>
    <submittedName>
        <fullName evidence="7">Lysoplasmalogenase</fullName>
    </submittedName>
</protein>
<feature type="transmembrane region" description="Helical" evidence="6">
    <location>
        <begin position="188"/>
        <end position="206"/>
    </location>
</feature>
<accession>A0A6L9L749</accession>
<dbReference type="PANTHER" id="PTHR31885:SF6">
    <property type="entry name" value="GH04784P"/>
    <property type="match status" value="1"/>
</dbReference>
<comment type="subcellular location">
    <subcellularLocation>
        <location evidence="1">Membrane</location>
        <topology evidence="1">Multi-pass membrane protein</topology>
    </subcellularLocation>
</comment>
<feature type="transmembrane region" description="Helical" evidence="6">
    <location>
        <begin position="6"/>
        <end position="28"/>
    </location>
</feature>
<feature type="transmembrane region" description="Helical" evidence="6">
    <location>
        <begin position="129"/>
        <end position="150"/>
    </location>
</feature>
<gene>
    <name evidence="7" type="ORF">GK108_15905</name>
</gene>
<dbReference type="EMBL" id="JAAFZH010000006">
    <property type="protein sequence ID" value="NDU96364.1"/>
    <property type="molecule type" value="Genomic_DNA"/>
</dbReference>
<feature type="transmembrane region" description="Helical" evidence="6">
    <location>
        <begin position="65"/>
        <end position="86"/>
    </location>
</feature>
<keyword evidence="4 6" id="KW-1133">Transmembrane helix</keyword>
<feature type="transmembrane region" description="Helical" evidence="6">
    <location>
        <begin position="98"/>
        <end position="117"/>
    </location>
</feature>
<feature type="transmembrane region" description="Helical" evidence="6">
    <location>
        <begin position="157"/>
        <end position="176"/>
    </location>
</feature>
<evidence type="ECO:0000256" key="3">
    <source>
        <dbReference type="ARBA" id="ARBA00022692"/>
    </source>
</evidence>
<reference evidence="7 8" key="1">
    <citation type="submission" date="2020-02" db="EMBL/GenBank/DDBJ databases">
        <title>Draft genome sequence of two Spirosoma agri KCTC 52727 and Spirosoma terrae KCTC 52035.</title>
        <authorList>
            <person name="Rojas J."/>
            <person name="Ambika Manirajan B."/>
            <person name="Suarez C."/>
            <person name="Ratering S."/>
            <person name="Schnell S."/>
        </authorList>
    </citation>
    <scope>NUCLEOTIDE SEQUENCE [LARGE SCALE GENOMIC DNA]</scope>
    <source>
        <strain evidence="7 8">KCTC 52035</strain>
    </source>
</reference>
<keyword evidence="8" id="KW-1185">Reference proteome</keyword>
<evidence type="ECO:0000256" key="4">
    <source>
        <dbReference type="ARBA" id="ARBA00022989"/>
    </source>
</evidence>
<evidence type="ECO:0000256" key="5">
    <source>
        <dbReference type="ARBA" id="ARBA00023136"/>
    </source>
</evidence>
<dbReference type="AlphaFoldDB" id="A0A6L9L749"/>
<keyword evidence="5 6" id="KW-0472">Membrane</keyword>
<sequence length="220" mass="24862">MLGDTLAITWLHYACKPLIMGLLLVYVWQRAHAGNFTATLRWLTVGMAFALLGDVFLMIREVDLFALGLGSFLIMQLCYSRSFWLSMRERNAVIRPRTISLTAIPFVLYDGVFLFLLKRPFFRNSDLTPLWWPVVAYVFCLSLMGILAFLRSRSPRIDQVAIGAVLFILSDSAIAVDKFLQPVPAATWIIMTTYAAAQYLIVTGVVEQEQSVAHRVSIHP</sequence>
<dbReference type="InterPro" id="IPR012506">
    <property type="entry name" value="TMEM86B-like"/>
</dbReference>